<evidence type="ECO:0000313" key="1">
    <source>
        <dbReference type="EMBL" id="SDG14261.1"/>
    </source>
</evidence>
<dbReference type="EMBL" id="FNAN01000015">
    <property type="protein sequence ID" value="SDG14261.1"/>
    <property type="molecule type" value="Genomic_DNA"/>
</dbReference>
<dbReference type="Proteomes" id="UP000198748">
    <property type="component" value="Unassembled WGS sequence"/>
</dbReference>
<accession>A0A1G7RU17</accession>
<evidence type="ECO:0000313" key="2">
    <source>
        <dbReference type="Proteomes" id="UP000198748"/>
    </source>
</evidence>
<gene>
    <name evidence="1" type="ORF">SAMN04487996_115164</name>
</gene>
<dbReference type="AlphaFoldDB" id="A0A1G7RU17"/>
<dbReference type="STRING" id="659014.SAMN04487996_115164"/>
<protein>
    <submittedName>
        <fullName evidence="1">Uncharacterized protein</fullName>
    </submittedName>
</protein>
<keyword evidence="2" id="KW-1185">Reference proteome</keyword>
<sequence>MHTGKDIQFDQLLAQLRGLSDHQRRQLKAELERLEEISIDNSLEEFLLSAPTFSENQIKTIEETRKAIDQWRKN</sequence>
<proteinExistence type="predicted"/>
<organism evidence="1 2">
    <name type="scientific">Dyadobacter soli</name>
    <dbReference type="NCBI Taxonomy" id="659014"/>
    <lineage>
        <taxon>Bacteria</taxon>
        <taxon>Pseudomonadati</taxon>
        <taxon>Bacteroidota</taxon>
        <taxon>Cytophagia</taxon>
        <taxon>Cytophagales</taxon>
        <taxon>Spirosomataceae</taxon>
        <taxon>Dyadobacter</taxon>
    </lineage>
</organism>
<reference evidence="2" key="1">
    <citation type="submission" date="2016-10" db="EMBL/GenBank/DDBJ databases">
        <authorList>
            <person name="Varghese N."/>
            <person name="Submissions S."/>
        </authorList>
    </citation>
    <scope>NUCLEOTIDE SEQUENCE [LARGE SCALE GENOMIC DNA]</scope>
    <source>
        <strain evidence="2">DSM 25329</strain>
    </source>
</reference>
<name>A0A1G7RU17_9BACT</name>